<sequence>YPKKLKHVTDAKQQPRYCSNRENEKSLEYYLQLAAQLLDEDQSHFDVIETLLSQERELNISEKMWILTNKLLEDVDYDNSRSKINFDMNAEKQHSSHMKILGEVQRQVFDMIDINQLFDNAQKSLIALIELDADHSKELLTNHIQYFDVKNIVDTIQSKINEINNSKSYANSGNLNNIVNDNNGNKSNKNINHNHEESAYRIKATPQQKCNYLRFFLVNKLIGSGDGTEHPKFHNLLAYSYIEFDTEKLLKFMSISNSITVVAMLEFIESRLRYVADCRSQITKAKDTNQRLQLDSRFQSKVLDVLDWDQVLNTYEAYCKQLYECYVVLLNRLGRYDESLEIILTKIKDMDKAVTYVQTYGDESLWHKLVDGTLAKAKELVPQLLDAVISHPTRSGRNDFSIDLIQRIPNDMHLPDLKQKLVDLFRGYSIE</sequence>
<dbReference type="GO" id="GO:0005770">
    <property type="term" value="C:late endosome"/>
    <property type="evidence" value="ECO:0007669"/>
    <property type="project" value="TreeGrafter"/>
</dbReference>
<feature type="non-terminal residue" evidence="1">
    <location>
        <position position="431"/>
    </location>
</feature>
<dbReference type="Pfam" id="PF23556">
    <property type="entry name" value="TPR_Vps41"/>
    <property type="match status" value="2"/>
</dbReference>
<evidence type="ECO:0000313" key="2">
    <source>
        <dbReference type="Proteomes" id="UP000023152"/>
    </source>
</evidence>
<dbReference type="InterPro" id="IPR045111">
    <property type="entry name" value="Vps41/Vps8"/>
</dbReference>
<dbReference type="PANTHER" id="PTHR12616">
    <property type="entry name" value="VACUOLAR PROTEIN SORTING VPS41"/>
    <property type="match status" value="1"/>
</dbReference>
<dbReference type="GO" id="GO:0009267">
    <property type="term" value="P:cellular response to starvation"/>
    <property type="evidence" value="ECO:0007669"/>
    <property type="project" value="TreeGrafter"/>
</dbReference>
<proteinExistence type="predicted"/>
<organism evidence="1 2">
    <name type="scientific">Reticulomyxa filosa</name>
    <dbReference type="NCBI Taxonomy" id="46433"/>
    <lineage>
        <taxon>Eukaryota</taxon>
        <taxon>Sar</taxon>
        <taxon>Rhizaria</taxon>
        <taxon>Retaria</taxon>
        <taxon>Foraminifera</taxon>
        <taxon>Monothalamids</taxon>
        <taxon>Reticulomyxidae</taxon>
        <taxon>Reticulomyxa</taxon>
    </lineage>
</organism>
<dbReference type="GO" id="GO:0030897">
    <property type="term" value="C:HOPS complex"/>
    <property type="evidence" value="ECO:0007669"/>
    <property type="project" value="TreeGrafter"/>
</dbReference>
<dbReference type="GO" id="GO:0016236">
    <property type="term" value="P:macroautophagy"/>
    <property type="evidence" value="ECO:0007669"/>
    <property type="project" value="TreeGrafter"/>
</dbReference>
<dbReference type="PANTHER" id="PTHR12616:SF1">
    <property type="entry name" value="VACUOLAR PROTEIN SORTING-ASSOCIATED PROTEIN 41 HOMOLOG"/>
    <property type="match status" value="1"/>
</dbReference>
<name>X6NY31_RETFI</name>
<dbReference type="GO" id="GO:0006623">
    <property type="term" value="P:protein targeting to vacuole"/>
    <property type="evidence" value="ECO:0007669"/>
    <property type="project" value="InterPro"/>
</dbReference>
<dbReference type="OrthoDB" id="244107at2759"/>
<dbReference type="GO" id="GO:0034058">
    <property type="term" value="P:endosomal vesicle fusion"/>
    <property type="evidence" value="ECO:0007669"/>
    <property type="project" value="TreeGrafter"/>
</dbReference>
<dbReference type="AlphaFoldDB" id="X6NY31"/>
<feature type="non-terminal residue" evidence="1">
    <location>
        <position position="1"/>
    </location>
</feature>
<dbReference type="Proteomes" id="UP000023152">
    <property type="component" value="Unassembled WGS sequence"/>
</dbReference>
<protein>
    <submittedName>
        <fullName evidence="1">RING zinc finger-containing protein</fullName>
    </submittedName>
</protein>
<reference evidence="1 2" key="1">
    <citation type="journal article" date="2013" name="Curr. Biol.">
        <title>The Genome of the Foraminiferan Reticulomyxa filosa.</title>
        <authorList>
            <person name="Glockner G."/>
            <person name="Hulsmann N."/>
            <person name="Schleicher M."/>
            <person name="Noegel A.A."/>
            <person name="Eichinger L."/>
            <person name="Gallinger C."/>
            <person name="Pawlowski J."/>
            <person name="Sierra R."/>
            <person name="Euteneuer U."/>
            <person name="Pillet L."/>
            <person name="Moustafa A."/>
            <person name="Platzer M."/>
            <person name="Groth M."/>
            <person name="Szafranski K."/>
            <person name="Schliwa M."/>
        </authorList>
    </citation>
    <scope>NUCLEOTIDE SEQUENCE [LARGE SCALE GENOMIC DNA]</scope>
</reference>
<gene>
    <name evidence="1" type="ORF">RFI_05890</name>
</gene>
<dbReference type="EMBL" id="ASPP01005066">
    <property type="protein sequence ID" value="ETO31230.1"/>
    <property type="molecule type" value="Genomic_DNA"/>
</dbReference>
<accession>X6NY31</accession>
<keyword evidence="2" id="KW-1185">Reference proteome</keyword>
<comment type="caution">
    <text evidence="1">The sequence shown here is derived from an EMBL/GenBank/DDBJ whole genome shotgun (WGS) entry which is preliminary data.</text>
</comment>
<evidence type="ECO:0000313" key="1">
    <source>
        <dbReference type="EMBL" id="ETO31230.1"/>
    </source>
</evidence>